<reference evidence="2" key="1">
    <citation type="submission" date="2014-05" db="EMBL/GenBank/DDBJ databases">
        <title>Genome sequence of Mycobacterium aromaticivorans strain JS19b1T (= DSM 45407T).</title>
        <authorList>
            <person name="Kwak Y."/>
            <person name="Park G.-S."/>
            <person name="Li Q.X."/>
            <person name="Lee S.-E."/>
            <person name="Shin J.-H."/>
        </authorList>
    </citation>
    <scope>NUCLEOTIDE SEQUENCE [LARGE SCALE GENOMIC DNA]</scope>
    <source>
        <strain evidence="2">JS19b1</strain>
    </source>
</reference>
<dbReference type="AlphaFoldDB" id="A0A064CCK7"/>
<gene>
    <name evidence="2" type="ORF">Y900_005105</name>
</gene>
<evidence type="ECO:0000313" key="3">
    <source>
        <dbReference type="Proteomes" id="UP000022835"/>
    </source>
</evidence>
<dbReference type="Proteomes" id="UP000022835">
    <property type="component" value="Unassembled WGS sequence"/>
</dbReference>
<organism evidence="2 3">
    <name type="scientific">Mycolicibacterium aromaticivorans JS19b1 = JCM 16368</name>
    <dbReference type="NCBI Taxonomy" id="1440774"/>
    <lineage>
        <taxon>Bacteria</taxon>
        <taxon>Bacillati</taxon>
        <taxon>Actinomycetota</taxon>
        <taxon>Actinomycetes</taxon>
        <taxon>Mycobacteriales</taxon>
        <taxon>Mycobacteriaceae</taxon>
        <taxon>Mycolicibacterium</taxon>
    </lineage>
</organism>
<comment type="caution">
    <text evidence="2">The sequence shown here is derived from an EMBL/GenBank/DDBJ whole genome shotgun (WGS) entry which is preliminary data.</text>
</comment>
<name>A0A064CCK7_9MYCO</name>
<keyword evidence="3" id="KW-1185">Reference proteome</keyword>
<feature type="region of interest" description="Disordered" evidence="1">
    <location>
        <begin position="41"/>
        <end position="62"/>
    </location>
</feature>
<sequence length="62" mass="7250">MSSNCKVAYAADTESLITKRISSSRFLDHKGETLVPQSRFQVNTKQQRALRRRPRNALMRNW</sequence>
<accession>A0A064CCK7</accession>
<evidence type="ECO:0000313" key="2">
    <source>
        <dbReference type="EMBL" id="KDE98334.1"/>
    </source>
</evidence>
<dbReference type="EMBL" id="JALN02000001">
    <property type="protein sequence ID" value="KDE98334.1"/>
    <property type="molecule type" value="Genomic_DNA"/>
</dbReference>
<proteinExistence type="predicted"/>
<protein>
    <submittedName>
        <fullName evidence="2">Uncharacterized protein</fullName>
    </submittedName>
</protein>
<evidence type="ECO:0000256" key="1">
    <source>
        <dbReference type="SAM" id="MobiDB-lite"/>
    </source>
</evidence>